<dbReference type="Pfam" id="PF00355">
    <property type="entry name" value="Rieske"/>
    <property type="match status" value="1"/>
</dbReference>
<dbReference type="PANTHER" id="PTHR21496">
    <property type="entry name" value="FERREDOXIN-RELATED"/>
    <property type="match status" value="1"/>
</dbReference>
<feature type="region of interest" description="Disordered" evidence="6">
    <location>
        <begin position="1"/>
        <end position="28"/>
    </location>
</feature>
<keyword evidence="10" id="KW-1185">Reference proteome</keyword>
<evidence type="ECO:0000256" key="4">
    <source>
        <dbReference type="ARBA" id="ARBA00023014"/>
    </source>
</evidence>
<dbReference type="PROSITE" id="PS51296">
    <property type="entry name" value="RIESKE"/>
    <property type="match status" value="1"/>
</dbReference>
<feature type="domain" description="Rieske" evidence="7">
    <location>
        <begin position="29"/>
        <end position="134"/>
    </location>
</feature>
<reference evidence="8" key="1">
    <citation type="submission" date="2021-01" db="EMBL/GenBank/DDBJ databases">
        <authorList>
            <person name="Corre E."/>
            <person name="Pelletier E."/>
            <person name="Niang G."/>
            <person name="Scheremetjew M."/>
            <person name="Finn R."/>
            <person name="Kale V."/>
            <person name="Holt S."/>
            <person name="Cochrane G."/>
            <person name="Meng A."/>
            <person name="Brown T."/>
            <person name="Cohen L."/>
        </authorList>
    </citation>
    <scope>NUCLEOTIDE SEQUENCE</scope>
    <source>
        <strain evidence="8">CCMP1756</strain>
    </source>
</reference>
<reference evidence="9" key="2">
    <citation type="submission" date="2021-11" db="EMBL/GenBank/DDBJ databases">
        <authorList>
            <consortium name="Genoscope - CEA"/>
            <person name="William W."/>
        </authorList>
    </citation>
    <scope>NUCLEOTIDE SEQUENCE</scope>
</reference>
<evidence type="ECO:0000256" key="2">
    <source>
        <dbReference type="ARBA" id="ARBA00022723"/>
    </source>
</evidence>
<evidence type="ECO:0000313" key="10">
    <source>
        <dbReference type="Proteomes" id="UP000789595"/>
    </source>
</evidence>
<dbReference type="EMBL" id="HBIW01017864">
    <property type="protein sequence ID" value="CAE0699955.1"/>
    <property type="molecule type" value="Transcribed_RNA"/>
</dbReference>
<dbReference type="SUPFAM" id="SSF50022">
    <property type="entry name" value="ISP domain"/>
    <property type="match status" value="1"/>
</dbReference>
<sequence>MQFVTPTKAVDPLDGLPPPPRSPRPGPKWLAWPPSKLPQRPNTFTALKGNSGLVICVGLNKDGTYVAFDGHCYHMGEPLFDGCGTGDIEDDGSIRCPAHGRRVHSETGACAERGPFAQRTYRTRVRQTAEGVVVDVDVSRPGSFASDAYNGGCPSSVERRRRACAAIDRVTPDRHVRRRLAYDDDDEEMAAS</sequence>
<evidence type="ECO:0000313" key="9">
    <source>
        <dbReference type="EMBL" id="CAH0379468.1"/>
    </source>
</evidence>
<dbReference type="GO" id="GO:0051537">
    <property type="term" value="F:2 iron, 2 sulfur cluster binding"/>
    <property type="evidence" value="ECO:0007669"/>
    <property type="project" value="UniProtKB-KW"/>
</dbReference>
<dbReference type="Proteomes" id="UP000789595">
    <property type="component" value="Unassembled WGS sequence"/>
</dbReference>
<dbReference type="CDD" id="cd03467">
    <property type="entry name" value="Rieske"/>
    <property type="match status" value="1"/>
</dbReference>
<proteinExistence type="predicted"/>
<evidence type="ECO:0000259" key="7">
    <source>
        <dbReference type="PROSITE" id="PS51296"/>
    </source>
</evidence>
<keyword evidence="1" id="KW-0001">2Fe-2S</keyword>
<keyword evidence="2" id="KW-0479">Metal-binding</keyword>
<dbReference type="OrthoDB" id="10587718at2759"/>
<keyword evidence="4" id="KW-0411">Iron-sulfur</keyword>
<keyword evidence="3" id="KW-0408">Iron</keyword>
<dbReference type="GO" id="GO:0046872">
    <property type="term" value="F:metal ion binding"/>
    <property type="evidence" value="ECO:0007669"/>
    <property type="project" value="UniProtKB-KW"/>
</dbReference>
<name>A0A7S4A0H5_9STRA</name>
<dbReference type="AlphaFoldDB" id="A0A7S4A0H5"/>
<evidence type="ECO:0000256" key="1">
    <source>
        <dbReference type="ARBA" id="ARBA00022714"/>
    </source>
</evidence>
<dbReference type="EMBL" id="CAKKNE010000006">
    <property type="protein sequence ID" value="CAH0379468.1"/>
    <property type="molecule type" value="Genomic_DNA"/>
</dbReference>
<dbReference type="InterPro" id="IPR036922">
    <property type="entry name" value="Rieske_2Fe-2S_sf"/>
</dbReference>
<evidence type="ECO:0000256" key="3">
    <source>
        <dbReference type="ARBA" id="ARBA00023004"/>
    </source>
</evidence>
<accession>A0A7S4A0H5</accession>
<evidence type="ECO:0000313" key="8">
    <source>
        <dbReference type="EMBL" id="CAE0699955.1"/>
    </source>
</evidence>
<comment type="cofactor">
    <cofactor evidence="5">
        <name>[2Fe-2S] cluster</name>
        <dbReference type="ChEBI" id="CHEBI:190135"/>
    </cofactor>
</comment>
<protein>
    <recommendedName>
        <fullName evidence="7">Rieske domain-containing protein</fullName>
    </recommendedName>
</protein>
<feature type="compositionally biased region" description="Pro residues" evidence="6">
    <location>
        <begin position="15"/>
        <end position="26"/>
    </location>
</feature>
<evidence type="ECO:0000256" key="5">
    <source>
        <dbReference type="ARBA" id="ARBA00034078"/>
    </source>
</evidence>
<dbReference type="Gene3D" id="2.102.10.10">
    <property type="entry name" value="Rieske [2Fe-2S] iron-sulphur domain"/>
    <property type="match status" value="1"/>
</dbReference>
<evidence type="ECO:0000256" key="6">
    <source>
        <dbReference type="SAM" id="MobiDB-lite"/>
    </source>
</evidence>
<organism evidence="8">
    <name type="scientific">Pelagomonas calceolata</name>
    <dbReference type="NCBI Taxonomy" id="35677"/>
    <lineage>
        <taxon>Eukaryota</taxon>
        <taxon>Sar</taxon>
        <taxon>Stramenopiles</taxon>
        <taxon>Ochrophyta</taxon>
        <taxon>Pelagophyceae</taxon>
        <taxon>Pelagomonadales</taxon>
        <taxon>Pelagomonadaceae</taxon>
        <taxon>Pelagomonas</taxon>
    </lineage>
</organism>
<gene>
    <name evidence="8" type="ORF">PCAL00307_LOCUS15391</name>
    <name evidence="9" type="ORF">PECAL_6P10920</name>
</gene>
<dbReference type="PANTHER" id="PTHR21496:SF0">
    <property type="entry name" value="RIESKE DOMAIN-CONTAINING PROTEIN"/>
    <property type="match status" value="1"/>
</dbReference>
<dbReference type="InterPro" id="IPR017941">
    <property type="entry name" value="Rieske_2Fe-2S"/>
</dbReference>